<dbReference type="PANTHER" id="PTHR28652">
    <property type="entry name" value="TRANSMEMBRANE PROTEIN 59-LIKE PROTEIN"/>
    <property type="match status" value="1"/>
</dbReference>
<evidence type="ECO:0000256" key="2">
    <source>
        <dbReference type="ARBA" id="ARBA00004352"/>
    </source>
</evidence>
<evidence type="ECO:0000256" key="19">
    <source>
        <dbReference type="SAM" id="SignalP"/>
    </source>
</evidence>
<keyword evidence="6" id="KW-0812">Transmembrane</keyword>
<comment type="function">
    <text evidence="18">Acts as a regulator of autophagy in response to S.aureus infection by promoting activation of LC3 (MAP1LC3A, MAP1LC3B or MAP1LC3C). Acts by interacting with ATG16L1, leading to promote a functional complex between LC3 and ATG16L1 and promoting LC3 lipidation and subsequent activation of autophagy. Modulates the O-glycosylation and complex N-glycosylation steps occurring during the Golgi maturation of several proteins such as APP, BACE1, SEAP or PRNP. Inhibits APP transport to the cell surface and further shedding.</text>
</comment>
<evidence type="ECO:0000256" key="6">
    <source>
        <dbReference type="ARBA" id="ARBA00022692"/>
    </source>
</evidence>
<evidence type="ECO:0000256" key="17">
    <source>
        <dbReference type="ARBA" id="ARBA00039377"/>
    </source>
</evidence>
<name>D6RI96_MOUSE</name>
<reference evidence="20 22" key="1">
    <citation type="journal article" date="2009" name="PLoS Biol.">
        <title>Lineage-specific biology revealed by a finished genome assembly of the mouse.</title>
        <authorList>
            <consortium name="Mouse Genome Sequencing Consortium"/>
            <person name="Church D.M."/>
            <person name="Goodstadt L."/>
            <person name="Hillier L.W."/>
            <person name="Zody M.C."/>
            <person name="Goldstein S."/>
            <person name="She X."/>
            <person name="Bult C.J."/>
            <person name="Agarwala R."/>
            <person name="Cherry J.L."/>
            <person name="DiCuccio M."/>
            <person name="Hlavina W."/>
            <person name="Kapustin Y."/>
            <person name="Meric P."/>
            <person name="Maglott D."/>
            <person name="Birtle Z."/>
            <person name="Marques A.C."/>
            <person name="Graves T."/>
            <person name="Zhou S."/>
            <person name="Teague B."/>
            <person name="Potamousis K."/>
            <person name="Churas C."/>
            <person name="Place M."/>
            <person name="Herschleb J."/>
            <person name="Runnheim R."/>
            <person name="Forrest D."/>
            <person name="Amos-Landgraf J."/>
            <person name="Schwartz D.C."/>
            <person name="Cheng Z."/>
            <person name="Lindblad-Toh K."/>
            <person name="Eichler E.E."/>
            <person name="Ponting C.P."/>
        </authorList>
    </citation>
    <scope>NUCLEOTIDE SEQUENCE [LARGE SCALE GENOMIC DNA]</scope>
    <source>
        <strain evidence="20 22">C57BL/6J</strain>
    </source>
</reference>
<evidence type="ECO:0000256" key="5">
    <source>
        <dbReference type="ARBA" id="ARBA00022475"/>
    </source>
</evidence>
<dbReference type="AlphaFoldDB" id="D6RI96"/>
<feature type="signal peptide" evidence="19">
    <location>
        <begin position="1"/>
        <end position="34"/>
    </location>
</feature>
<dbReference type="Ensembl" id="ENSMUST00000154007.8">
    <property type="protein sequence ID" value="ENSMUSP00000119701.2"/>
    <property type="gene ID" value="ENSMUSG00000028618.12"/>
</dbReference>
<dbReference type="HOGENOM" id="CLU_2440279_0_0_1"/>
<dbReference type="PANTHER" id="PTHR28652:SF3">
    <property type="entry name" value="TRANSMEMBRANE PROTEIN 59"/>
    <property type="match status" value="1"/>
</dbReference>
<evidence type="ECO:0007829" key="23">
    <source>
        <dbReference type="ProteomicsDB" id="D6RI96"/>
    </source>
</evidence>
<keyword evidence="7 19" id="KW-0732">Signal</keyword>
<keyword evidence="12" id="KW-0472">Membrane</keyword>
<gene>
    <name evidence="20 21" type="primary">Tmem59</name>
</gene>
<dbReference type="GO" id="GO:0000139">
    <property type="term" value="C:Golgi membrane"/>
    <property type="evidence" value="ECO:0007669"/>
    <property type="project" value="UniProtKB-SubCell"/>
</dbReference>
<reference evidence="20 22" key="2">
    <citation type="journal article" date="2011" name="PLoS Biol.">
        <title>Modernizing reference genome assemblies.</title>
        <authorList>
            <person name="Church D.M."/>
            <person name="Schneider V.A."/>
            <person name="Graves T."/>
            <person name="Auger K."/>
            <person name="Cunningham F."/>
            <person name="Bouk N."/>
            <person name="Chen H.C."/>
            <person name="Agarwala R."/>
            <person name="McLaren W.M."/>
            <person name="Ritchie G.R."/>
            <person name="Albracht D."/>
            <person name="Kremitzki M."/>
            <person name="Rock S."/>
            <person name="Kotkiewicz H."/>
            <person name="Kremitzki C."/>
            <person name="Wollam A."/>
            <person name="Trani L."/>
            <person name="Fulton L."/>
            <person name="Fulton R."/>
            <person name="Matthews L."/>
            <person name="Whitehead S."/>
            <person name="Chow W."/>
            <person name="Torrance J."/>
            <person name="Dunn M."/>
            <person name="Harden G."/>
            <person name="Threadgold G."/>
            <person name="Wood J."/>
            <person name="Collins J."/>
            <person name="Heath P."/>
            <person name="Griffiths G."/>
            <person name="Pelan S."/>
            <person name="Grafham D."/>
            <person name="Eichler E.E."/>
            <person name="Weinstock G."/>
            <person name="Mardis E.R."/>
            <person name="Wilson R.K."/>
            <person name="Howe K."/>
            <person name="Flicek P."/>
            <person name="Hubbard T."/>
        </authorList>
    </citation>
    <scope>NUCLEOTIDE SEQUENCE [LARGE SCALE GENOMIC DNA]</scope>
    <source>
        <strain evidence="20 22">C57BL/6J</strain>
    </source>
</reference>
<evidence type="ECO:0000256" key="15">
    <source>
        <dbReference type="ARBA" id="ARBA00037817"/>
    </source>
</evidence>
<dbReference type="AGR" id="MGI:1929278"/>
<dbReference type="GO" id="GO:0005765">
    <property type="term" value="C:lysosomal membrane"/>
    <property type="evidence" value="ECO:0007669"/>
    <property type="project" value="UniProtKB-SubCell"/>
</dbReference>
<dbReference type="Antibodypedia" id="46893">
    <property type="antibodies" value="97 antibodies from 31 providers"/>
</dbReference>
<comment type="similarity">
    <text evidence="4">Belongs to the TMEM59 family.</text>
</comment>
<evidence type="ECO:0000256" key="8">
    <source>
        <dbReference type="ARBA" id="ARBA00022753"/>
    </source>
</evidence>
<evidence type="ECO:0000256" key="12">
    <source>
        <dbReference type="ARBA" id="ARBA00023136"/>
    </source>
</evidence>
<keyword evidence="8" id="KW-0967">Endosome</keyword>
<comment type="subcellular location">
    <subcellularLocation>
        <location evidence="1">Cell membrane</location>
        <topology evidence="1">Single-pass type I membrane protein</topology>
    </subcellularLocation>
    <subcellularLocation>
        <location evidence="3">Golgi apparatus membrane</location>
        <topology evidence="3">Single-pass type I membrane protein</topology>
    </subcellularLocation>
    <subcellularLocation>
        <location evidence="15">Late endosome membrane</location>
        <topology evidence="15">Single-pass type I membrane protein</topology>
    </subcellularLocation>
    <subcellularLocation>
        <location evidence="2">Lysosome membrane</location>
        <topology evidence="2">Single-pass type I membrane protein</topology>
    </subcellularLocation>
</comment>
<dbReference type="GO" id="GO:0006914">
    <property type="term" value="P:autophagy"/>
    <property type="evidence" value="ECO:0007669"/>
    <property type="project" value="UniProtKB-KW"/>
</dbReference>
<sequence length="90" mass="9537">MAAPKGKLWVQAQLGLPPLLLLTMALAGGSGTAAAEAFDSVLGDTASCHRACQLTYPLHTYPKRAQKHIPNLMSSMLVILAARISCHLLN</sequence>
<evidence type="ECO:0000256" key="10">
    <source>
        <dbReference type="ARBA" id="ARBA00023006"/>
    </source>
</evidence>
<evidence type="ECO:0000256" key="11">
    <source>
        <dbReference type="ARBA" id="ARBA00023034"/>
    </source>
</evidence>
<dbReference type="ProteomicsDB" id="348717"/>
<reference evidence="20" key="4">
    <citation type="submission" date="2025-09" db="UniProtKB">
        <authorList>
            <consortium name="Ensembl"/>
        </authorList>
    </citation>
    <scope>IDENTIFICATION</scope>
    <source>
        <strain evidence="20">C57BL/6J</strain>
    </source>
</reference>
<evidence type="ECO:0000256" key="7">
    <source>
        <dbReference type="ARBA" id="ARBA00022729"/>
    </source>
</evidence>
<keyword evidence="5" id="KW-1003">Cell membrane</keyword>
<evidence type="ECO:0000313" key="22">
    <source>
        <dbReference type="Proteomes" id="UP000000589"/>
    </source>
</evidence>
<keyword evidence="11" id="KW-0333">Golgi apparatus</keyword>
<dbReference type="MGI" id="MGI:1929278">
    <property type="gene designation" value="Tmem59"/>
</dbReference>
<evidence type="ECO:0000256" key="1">
    <source>
        <dbReference type="ARBA" id="ARBA00004251"/>
    </source>
</evidence>
<keyword evidence="13" id="KW-0325">Glycoprotein</keyword>
<evidence type="ECO:0000256" key="16">
    <source>
        <dbReference type="ARBA" id="ARBA00038589"/>
    </source>
</evidence>
<keyword evidence="10" id="KW-0072">Autophagy</keyword>
<evidence type="ECO:0000313" key="21">
    <source>
        <dbReference type="MGI" id="MGI:1929278"/>
    </source>
</evidence>
<evidence type="ECO:0000256" key="13">
    <source>
        <dbReference type="ARBA" id="ARBA00023180"/>
    </source>
</evidence>
<reference evidence="20" key="3">
    <citation type="submission" date="2025-08" db="UniProtKB">
        <authorList>
            <consortium name="Ensembl"/>
        </authorList>
    </citation>
    <scope>IDENTIFICATION</scope>
    <source>
        <strain evidence="20">C57BL/6J</strain>
    </source>
</reference>
<evidence type="ECO:0000256" key="18">
    <source>
        <dbReference type="ARBA" id="ARBA00045285"/>
    </source>
</evidence>
<keyword evidence="23" id="KW-1267">Proteomics identification</keyword>
<dbReference type="InterPro" id="IPR022065">
    <property type="entry name" value="Uncharacterised_TMEM59"/>
</dbReference>
<feature type="chain" id="PRO_5003087624" description="Transmembrane protein 59" evidence="19">
    <location>
        <begin position="35"/>
        <end position="90"/>
    </location>
</feature>
<dbReference type="Bgee" id="ENSMUSG00000028618">
    <property type="expression patterns" value="Expressed in cortex of kidney and 155 other cell types or tissues"/>
</dbReference>
<evidence type="ECO:0000313" key="20">
    <source>
        <dbReference type="Ensembl" id="ENSMUSP00000119701.2"/>
    </source>
</evidence>
<dbReference type="GO" id="GO:0005886">
    <property type="term" value="C:plasma membrane"/>
    <property type="evidence" value="ECO:0007669"/>
    <property type="project" value="UniProtKB-SubCell"/>
</dbReference>
<evidence type="ECO:0000256" key="4">
    <source>
        <dbReference type="ARBA" id="ARBA00009643"/>
    </source>
</evidence>
<evidence type="ECO:0000256" key="9">
    <source>
        <dbReference type="ARBA" id="ARBA00022989"/>
    </source>
</evidence>
<evidence type="ECO:0000256" key="3">
    <source>
        <dbReference type="ARBA" id="ARBA00004614"/>
    </source>
</evidence>
<keyword evidence="14" id="KW-0458">Lysosome</keyword>
<dbReference type="GO" id="GO:0031902">
    <property type="term" value="C:late endosome membrane"/>
    <property type="evidence" value="ECO:0007669"/>
    <property type="project" value="UniProtKB-SubCell"/>
</dbReference>
<accession>D6RI96</accession>
<keyword evidence="22" id="KW-1185">Reference proteome</keyword>
<evidence type="ECO:0000256" key="14">
    <source>
        <dbReference type="ARBA" id="ARBA00023228"/>
    </source>
</evidence>
<protein>
    <recommendedName>
        <fullName evidence="17">Transmembrane protein 59</fullName>
    </recommendedName>
</protein>
<organism evidence="20 22">
    <name type="scientific">Mus musculus</name>
    <name type="common">Mouse</name>
    <dbReference type="NCBI Taxonomy" id="10090"/>
    <lineage>
        <taxon>Eukaryota</taxon>
        <taxon>Metazoa</taxon>
        <taxon>Chordata</taxon>
        <taxon>Craniata</taxon>
        <taxon>Vertebrata</taxon>
        <taxon>Euteleostomi</taxon>
        <taxon>Mammalia</taxon>
        <taxon>Eutheria</taxon>
        <taxon>Euarchontoglires</taxon>
        <taxon>Glires</taxon>
        <taxon>Rodentia</taxon>
        <taxon>Myomorpha</taxon>
        <taxon>Muroidea</taxon>
        <taxon>Muridae</taxon>
        <taxon>Murinae</taxon>
        <taxon>Mus</taxon>
        <taxon>Mus</taxon>
    </lineage>
</organism>
<comment type="subunit">
    <text evidence="16">Interacts with ATG16L1 (via WD repeats).</text>
</comment>
<keyword evidence="9" id="KW-1133">Transmembrane helix</keyword>
<dbReference type="ExpressionAtlas" id="D6RI96">
    <property type="expression patterns" value="baseline and differential"/>
</dbReference>
<dbReference type="VEuPathDB" id="HostDB:ENSMUSG00000028618"/>
<dbReference type="Proteomes" id="UP000000589">
    <property type="component" value="Chromosome 4"/>
</dbReference>
<dbReference type="GeneTree" id="ENSGT00390000008279"/>
<proteinExistence type="evidence at protein level"/>